<dbReference type="Proteomes" id="UP000637628">
    <property type="component" value="Unassembled WGS sequence"/>
</dbReference>
<feature type="domain" description="ANTAR" evidence="1">
    <location>
        <begin position="175"/>
        <end position="230"/>
    </location>
</feature>
<dbReference type="InterPro" id="IPR012074">
    <property type="entry name" value="GAF_ANTAR"/>
</dbReference>
<evidence type="ECO:0000313" key="2">
    <source>
        <dbReference type="EMBL" id="GIE00313.1"/>
    </source>
</evidence>
<dbReference type="InterPro" id="IPR005561">
    <property type="entry name" value="ANTAR"/>
</dbReference>
<sequence length="241" mass="25121">MDERAGRVLRLITDEPVRGGDGDGVTGVLRRLCSAAERALSAQGVGVSVGAEAGVPGVAAVSGPACRALEELQFTLGEGPCLEAFNRRRPVLVPDLADESPGRWPAYLPALHEQGVQAVFAFPLQIGAARLGTLDIFRGRPGSLTAGELRDALTFADVAVTTLLDGQAQAPPGAAADGLDEVMGQRAEVFQAQGMVSVQLRVTLSDALARLRAHAYAEDRALGEVARDVVARRLSFGSGQS</sequence>
<dbReference type="InterPro" id="IPR003018">
    <property type="entry name" value="GAF"/>
</dbReference>
<evidence type="ECO:0000313" key="3">
    <source>
        <dbReference type="Proteomes" id="UP000637628"/>
    </source>
</evidence>
<gene>
    <name evidence="2" type="ORF">Adu01nite_16630</name>
</gene>
<name>A0ABQ3YRZ9_9ACTN</name>
<dbReference type="EMBL" id="BOML01000013">
    <property type="protein sequence ID" value="GIE00313.1"/>
    <property type="molecule type" value="Genomic_DNA"/>
</dbReference>
<dbReference type="Gene3D" id="3.30.450.40">
    <property type="match status" value="1"/>
</dbReference>
<dbReference type="RefSeq" id="WP_203726004.1">
    <property type="nucleotide sequence ID" value="NZ_BAAATX010000002.1"/>
</dbReference>
<evidence type="ECO:0000259" key="1">
    <source>
        <dbReference type="SMART" id="SM01012"/>
    </source>
</evidence>
<dbReference type="PIRSF" id="PIRSF036625">
    <property type="entry name" value="GAF_ANTAR"/>
    <property type="match status" value="1"/>
</dbReference>
<reference evidence="2 3" key="1">
    <citation type="submission" date="2021-01" db="EMBL/GenBank/DDBJ databases">
        <title>Whole genome shotgun sequence of Actinoplanes durhamensis NBRC 14914.</title>
        <authorList>
            <person name="Komaki H."/>
            <person name="Tamura T."/>
        </authorList>
    </citation>
    <scope>NUCLEOTIDE SEQUENCE [LARGE SCALE GENOMIC DNA]</scope>
    <source>
        <strain evidence="2 3">NBRC 14914</strain>
    </source>
</reference>
<dbReference type="InterPro" id="IPR029016">
    <property type="entry name" value="GAF-like_dom_sf"/>
</dbReference>
<dbReference type="Pfam" id="PF13185">
    <property type="entry name" value="GAF_2"/>
    <property type="match status" value="1"/>
</dbReference>
<proteinExistence type="predicted"/>
<protein>
    <submittedName>
        <fullName evidence="2">GAF domain-containing protein</fullName>
    </submittedName>
</protein>
<organism evidence="2 3">
    <name type="scientific">Paractinoplanes durhamensis</name>
    <dbReference type="NCBI Taxonomy" id="113563"/>
    <lineage>
        <taxon>Bacteria</taxon>
        <taxon>Bacillati</taxon>
        <taxon>Actinomycetota</taxon>
        <taxon>Actinomycetes</taxon>
        <taxon>Micromonosporales</taxon>
        <taxon>Micromonosporaceae</taxon>
        <taxon>Paractinoplanes</taxon>
    </lineage>
</organism>
<comment type="caution">
    <text evidence="2">The sequence shown here is derived from an EMBL/GenBank/DDBJ whole genome shotgun (WGS) entry which is preliminary data.</text>
</comment>
<dbReference type="SMART" id="SM01012">
    <property type="entry name" value="ANTAR"/>
    <property type="match status" value="1"/>
</dbReference>
<keyword evidence="3" id="KW-1185">Reference proteome</keyword>
<accession>A0ABQ3YRZ9</accession>
<dbReference type="SUPFAM" id="SSF55781">
    <property type="entry name" value="GAF domain-like"/>
    <property type="match status" value="1"/>
</dbReference>